<dbReference type="EMBL" id="JSWE01000092">
    <property type="protein sequence ID" value="KIE05561.1"/>
    <property type="molecule type" value="Genomic_DNA"/>
</dbReference>
<sequence>MEYTTTINLKKFSELKLFKFLINNTDLWKKEKAAFKKLAWVLANPKQRINAYKEGLEISTPDDNQLEFVSIVNLASKFIRYNIDKLHSDLGTIIKSIFEVESTYNETDNDNIFKFLNFAIAKLNKKEKKLLKIFYILSINEPKFIISEEALVKLAKNEKLVTKLEDMGFIEKDDEGMFRAVYRGSKIKLELFGGEVEQDKRNNSLEIAIRITTKNFFMKGKEHKSENLVKEIIQKSTGYNFDDSSKAKSNPDQLYSEWSRNNKSLYCKLLNRFAKYYKDSSAEIAKLCYKEALDLQIKLYGEESNEFKKTQECIRSLELLGVSQDTDMELEERQGSKRSREEAQEQVGTTSSSFNAPRPPAQRRRTNDELADKTNTEEEKDRNSGSSRGF</sequence>
<dbReference type="Proteomes" id="UP000031258">
    <property type="component" value="Unassembled WGS sequence"/>
</dbReference>
<reference evidence="2 3" key="1">
    <citation type="submission" date="2014-11" db="EMBL/GenBank/DDBJ databases">
        <title>A Rickettsiales Symbiont of Amoebae With Ancient Features.</title>
        <authorList>
            <person name="Schulz F."/>
            <person name="Martijn J."/>
            <person name="Wascher F."/>
            <person name="Kostanjsek R."/>
            <person name="Ettema T.J."/>
            <person name="Horn M."/>
        </authorList>
    </citation>
    <scope>NUCLEOTIDE SEQUENCE [LARGE SCALE GENOMIC DNA]</scope>
    <source>
        <strain evidence="2 3">UWC36</strain>
    </source>
</reference>
<name>A0A0C1MZR6_9RICK</name>
<gene>
    <name evidence="2" type="ORF">NF27_DP01050</name>
</gene>
<protein>
    <submittedName>
        <fullName evidence="2">Uncharacterized protein</fullName>
    </submittedName>
</protein>
<evidence type="ECO:0000313" key="3">
    <source>
        <dbReference type="Proteomes" id="UP000031258"/>
    </source>
</evidence>
<comment type="caution">
    <text evidence="2">The sequence shown here is derived from an EMBL/GenBank/DDBJ whole genome shotgun (WGS) entry which is preliminary data.</text>
</comment>
<feature type="region of interest" description="Disordered" evidence="1">
    <location>
        <begin position="325"/>
        <end position="390"/>
    </location>
</feature>
<dbReference type="RefSeq" id="WP_039455793.1">
    <property type="nucleotide sequence ID" value="NZ_JSWE01000092.1"/>
</dbReference>
<feature type="compositionally biased region" description="Basic and acidic residues" evidence="1">
    <location>
        <begin position="331"/>
        <end position="343"/>
    </location>
</feature>
<feature type="compositionally biased region" description="Polar residues" evidence="1">
    <location>
        <begin position="346"/>
        <end position="355"/>
    </location>
</feature>
<dbReference type="AlphaFoldDB" id="A0A0C1MZR6"/>
<evidence type="ECO:0000256" key="1">
    <source>
        <dbReference type="SAM" id="MobiDB-lite"/>
    </source>
</evidence>
<organism evidence="2 3">
    <name type="scientific">Candidatus Jidaibacter acanthamoebae</name>
    <dbReference type="NCBI Taxonomy" id="86105"/>
    <lineage>
        <taxon>Bacteria</taxon>
        <taxon>Pseudomonadati</taxon>
        <taxon>Pseudomonadota</taxon>
        <taxon>Alphaproteobacteria</taxon>
        <taxon>Rickettsiales</taxon>
        <taxon>Candidatus Midichloriaceae</taxon>
        <taxon>Candidatus Jidaibacter</taxon>
    </lineage>
</organism>
<feature type="compositionally biased region" description="Basic and acidic residues" evidence="1">
    <location>
        <begin position="365"/>
        <end position="383"/>
    </location>
</feature>
<keyword evidence="3" id="KW-1185">Reference proteome</keyword>
<accession>A0A0C1MZR6</accession>
<evidence type="ECO:0000313" key="2">
    <source>
        <dbReference type="EMBL" id="KIE05561.1"/>
    </source>
</evidence>
<proteinExistence type="predicted"/>